<gene>
    <name evidence="5" type="ORF">IE81DRAFT_159805</name>
</gene>
<dbReference type="PANTHER" id="PTHR11559">
    <property type="entry name" value="CARBOXYLESTERASE"/>
    <property type="match status" value="1"/>
</dbReference>
<dbReference type="InterPro" id="IPR029058">
    <property type="entry name" value="AB_hydrolase_fold"/>
</dbReference>
<accession>A0A316VW44</accession>
<dbReference type="InterPro" id="IPR019826">
    <property type="entry name" value="Carboxylesterase_B_AS"/>
</dbReference>
<dbReference type="Proteomes" id="UP000245783">
    <property type="component" value="Unassembled WGS sequence"/>
</dbReference>
<dbReference type="Gene3D" id="3.40.50.1820">
    <property type="entry name" value="alpha/beta hydrolase"/>
    <property type="match status" value="1"/>
</dbReference>
<dbReference type="InParanoid" id="A0A316VW44"/>
<dbReference type="OrthoDB" id="408631at2759"/>
<dbReference type="PROSITE" id="PS00122">
    <property type="entry name" value="CARBOXYLESTERASE_B_1"/>
    <property type="match status" value="1"/>
</dbReference>
<evidence type="ECO:0000313" key="5">
    <source>
        <dbReference type="EMBL" id="PWN41662.1"/>
    </source>
</evidence>
<dbReference type="EC" id="3.1.1.-" evidence="3"/>
<dbReference type="SUPFAM" id="SSF53474">
    <property type="entry name" value="alpha/beta-Hydrolases"/>
    <property type="match status" value="1"/>
</dbReference>
<keyword evidence="3" id="KW-0732">Signal</keyword>
<evidence type="ECO:0000256" key="2">
    <source>
        <dbReference type="ARBA" id="ARBA00022801"/>
    </source>
</evidence>
<evidence type="ECO:0000313" key="6">
    <source>
        <dbReference type="Proteomes" id="UP000245783"/>
    </source>
</evidence>
<evidence type="ECO:0000256" key="1">
    <source>
        <dbReference type="ARBA" id="ARBA00005964"/>
    </source>
</evidence>
<sequence length="579" mass="62541">MLLLRSLSLLLVVSACPALSASLGPNSNSPSISLGQATVVGSSANGIESFRALRYGKAPVGKLRFMPPVKADAPTGVLQATQNPPSCRQMPLIQPPANPYTDAINKFFNSQNDSAFAQAFARLNAPTNGGQRGSEDCLFLNVHRPAGTKRDAKLPVLFWMYGGGFQFGSLDIYEPTSLIQRSVSQKQPLIYVSINYRVAAYGFLGGPEIKSAGSGNMGLRDQRLAMEWVHDNIAAFGGDPSKVTIWGESAGAISAGLHLVSRGQTSSKGLYRAAIMESGSPYGLAKTEDVTRPIAVLSGAAGCNSAPAGRLACLQALSADALDNAMNQVPGLGTWSGVTLAWPPTVDGDFIPDTPDNLVAQGKFNQDVAIINGDNEDEGTILTTPAVTPNTTDDAGFKRWVQEVLYTDVSEADYQQLAKYYPNNPADGSPYGTGLYGALSSQNKRVASIFGDATFQAPRKRLLKEVQKYQPRNTFSYNFRGFKYVFLIGSFHASELLYTYGFVNTRLTEEFQSRFIAFVSTLNPNFNNGQLAWPVYGQDRKVLTLDELTTTVQPDNQRDEPQAFLGSLAFRGIGPKYRI</sequence>
<evidence type="ECO:0000256" key="3">
    <source>
        <dbReference type="RuleBase" id="RU361235"/>
    </source>
</evidence>
<feature type="chain" id="PRO_5016192846" description="Carboxylic ester hydrolase" evidence="3">
    <location>
        <begin position="23"/>
        <end position="579"/>
    </location>
</feature>
<dbReference type="RefSeq" id="XP_025368822.1">
    <property type="nucleotide sequence ID" value="XM_025510521.1"/>
</dbReference>
<dbReference type="Pfam" id="PF00135">
    <property type="entry name" value="COesterase"/>
    <property type="match status" value="1"/>
</dbReference>
<name>A0A316VW44_9BASI</name>
<dbReference type="GeneID" id="37032391"/>
<dbReference type="PROSITE" id="PS51257">
    <property type="entry name" value="PROKAR_LIPOPROTEIN"/>
    <property type="match status" value="1"/>
</dbReference>
<dbReference type="FunCoup" id="A0A316VW44">
    <property type="interactions" value="2"/>
</dbReference>
<comment type="similarity">
    <text evidence="1 3">Belongs to the type-B carboxylesterase/lipase family.</text>
</comment>
<dbReference type="InterPro" id="IPR050309">
    <property type="entry name" value="Type-B_Carboxylest/Lipase"/>
</dbReference>
<dbReference type="InterPro" id="IPR002018">
    <property type="entry name" value="CarbesteraseB"/>
</dbReference>
<organism evidence="5 6">
    <name type="scientific">Ceraceosorus guamensis</name>
    <dbReference type="NCBI Taxonomy" id="1522189"/>
    <lineage>
        <taxon>Eukaryota</taxon>
        <taxon>Fungi</taxon>
        <taxon>Dikarya</taxon>
        <taxon>Basidiomycota</taxon>
        <taxon>Ustilaginomycotina</taxon>
        <taxon>Exobasidiomycetes</taxon>
        <taxon>Ceraceosorales</taxon>
        <taxon>Ceraceosoraceae</taxon>
        <taxon>Ceraceosorus</taxon>
    </lineage>
</organism>
<reference evidence="5 6" key="1">
    <citation type="journal article" date="2018" name="Mol. Biol. Evol.">
        <title>Broad Genomic Sampling Reveals a Smut Pathogenic Ancestry of the Fungal Clade Ustilaginomycotina.</title>
        <authorList>
            <person name="Kijpornyongpan T."/>
            <person name="Mondo S.J."/>
            <person name="Barry K."/>
            <person name="Sandor L."/>
            <person name="Lee J."/>
            <person name="Lipzen A."/>
            <person name="Pangilinan J."/>
            <person name="LaButti K."/>
            <person name="Hainaut M."/>
            <person name="Henrissat B."/>
            <person name="Grigoriev I.V."/>
            <person name="Spatafora J.W."/>
            <person name="Aime M.C."/>
        </authorList>
    </citation>
    <scope>NUCLEOTIDE SEQUENCE [LARGE SCALE GENOMIC DNA]</scope>
    <source>
        <strain evidence="5 6">MCA 4658</strain>
    </source>
</reference>
<feature type="signal peptide" evidence="3">
    <location>
        <begin position="1"/>
        <end position="22"/>
    </location>
</feature>
<dbReference type="AlphaFoldDB" id="A0A316VW44"/>
<dbReference type="GO" id="GO:0016787">
    <property type="term" value="F:hydrolase activity"/>
    <property type="evidence" value="ECO:0007669"/>
    <property type="project" value="UniProtKB-KW"/>
</dbReference>
<protein>
    <recommendedName>
        <fullName evidence="3">Carboxylic ester hydrolase</fullName>
        <ecNumber evidence="3">3.1.1.-</ecNumber>
    </recommendedName>
</protein>
<proteinExistence type="inferred from homology"/>
<keyword evidence="2 3" id="KW-0378">Hydrolase</keyword>
<dbReference type="STRING" id="1522189.A0A316VW44"/>
<keyword evidence="6" id="KW-1185">Reference proteome</keyword>
<dbReference type="EMBL" id="KZ819389">
    <property type="protein sequence ID" value="PWN41662.1"/>
    <property type="molecule type" value="Genomic_DNA"/>
</dbReference>
<feature type="domain" description="Carboxylesterase type B" evidence="4">
    <location>
        <begin position="31"/>
        <end position="553"/>
    </location>
</feature>
<evidence type="ECO:0000259" key="4">
    <source>
        <dbReference type="Pfam" id="PF00135"/>
    </source>
</evidence>